<evidence type="ECO:0000313" key="2">
    <source>
        <dbReference type="Proteomes" id="UP001164743"/>
    </source>
</evidence>
<keyword evidence="2" id="KW-1185">Reference proteome</keyword>
<dbReference type="EMBL" id="CP110431">
    <property type="protein sequence ID" value="WAQ89836.1"/>
    <property type="molecule type" value="Genomic_DNA"/>
</dbReference>
<evidence type="ECO:0000313" key="1">
    <source>
        <dbReference type="EMBL" id="WAQ89836.1"/>
    </source>
</evidence>
<proteinExistence type="predicted"/>
<dbReference type="RefSeq" id="XP_053025391.1">
    <property type="nucleotide sequence ID" value="XM_053161445.1"/>
</dbReference>
<organism evidence="1 2">
    <name type="scientific">Puccinia triticina</name>
    <dbReference type="NCBI Taxonomy" id="208348"/>
    <lineage>
        <taxon>Eukaryota</taxon>
        <taxon>Fungi</taxon>
        <taxon>Dikarya</taxon>
        <taxon>Basidiomycota</taxon>
        <taxon>Pucciniomycotina</taxon>
        <taxon>Pucciniomycetes</taxon>
        <taxon>Pucciniales</taxon>
        <taxon>Pucciniaceae</taxon>
        <taxon>Puccinia</taxon>
    </lineage>
</organism>
<dbReference type="GeneID" id="77802340"/>
<dbReference type="Proteomes" id="UP001164743">
    <property type="component" value="Chromosome 11A"/>
</dbReference>
<protein>
    <submittedName>
        <fullName evidence="1">Uncharacterized protein</fullName>
    </submittedName>
</protein>
<gene>
    <name evidence="1" type="ORF">PtA15_11A528</name>
</gene>
<reference evidence="1" key="1">
    <citation type="submission" date="2022-10" db="EMBL/GenBank/DDBJ databases">
        <title>Puccinia triticina Genome sequencing and assembly.</title>
        <authorList>
            <person name="Li C."/>
        </authorList>
    </citation>
    <scope>NUCLEOTIDE SEQUENCE</scope>
    <source>
        <strain evidence="1">Pt15</strain>
    </source>
</reference>
<sequence>MLPINILLFSSIVFFKRSSVHQSAKAMQLVPQHSYLQRGSLFVMISQPPTSSGIRIKAQNSECLRAYFPIHGIHALFTRIEYQPTDPEDDCEKLAYGAKHPGVILSRLFAQSQWKLTLGKCPRSGRFPYFLIPSKFQSSENNRVGDGIRARFIKLCDRVHKLSNSQNHSIGKDGKQDVNCLSVSISCIEMCHNTFSRCTRPTIITVGIKQSGCANGYIPISKQLSEDCIWSVTEEFVFHENNRVWCCNTVPPLSTLLQIPRIAVHDSFFLAVQIRKT</sequence>
<name>A0ABY7CX97_9BASI</name>
<accession>A0ABY7CX97</accession>